<keyword evidence="1" id="KW-0812">Transmembrane</keyword>
<organism evidence="2 3">
    <name type="scientific">Pyrocoelia pectoralis</name>
    <dbReference type="NCBI Taxonomy" id="417401"/>
    <lineage>
        <taxon>Eukaryota</taxon>
        <taxon>Metazoa</taxon>
        <taxon>Ecdysozoa</taxon>
        <taxon>Arthropoda</taxon>
        <taxon>Hexapoda</taxon>
        <taxon>Insecta</taxon>
        <taxon>Pterygota</taxon>
        <taxon>Neoptera</taxon>
        <taxon>Endopterygota</taxon>
        <taxon>Coleoptera</taxon>
        <taxon>Polyphaga</taxon>
        <taxon>Elateriformia</taxon>
        <taxon>Elateroidea</taxon>
        <taxon>Lampyridae</taxon>
        <taxon>Lampyrinae</taxon>
        <taxon>Pyrocoelia</taxon>
    </lineage>
</organism>
<dbReference type="Proteomes" id="UP001329430">
    <property type="component" value="Chromosome 6"/>
</dbReference>
<keyword evidence="1" id="KW-1133">Transmembrane helix</keyword>
<keyword evidence="1" id="KW-0472">Membrane</keyword>
<dbReference type="EMBL" id="JAVRBK010000006">
    <property type="protein sequence ID" value="KAK5642942.1"/>
    <property type="molecule type" value="Genomic_DNA"/>
</dbReference>
<evidence type="ECO:0000313" key="2">
    <source>
        <dbReference type="EMBL" id="KAK5642942.1"/>
    </source>
</evidence>
<protein>
    <submittedName>
        <fullName evidence="2">Uncharacterized protein</fullName>
    </submittedName>
</protein>
<gene>
    <name evidence="2" type="ORF">RI129_009109</name>
</gene>
<evidence type="ECO:0000256" key="1">
    <source>
        <dbReference type="SAM" id="Phobius"/>
    </source>
</evidence>
<keyword evidence="3" id="KW-1185">Reference proteome</keyword>
<sequence>MFYIYWPLTAFVALFLVVGAIMILLRFGPVICRTRHVTLPDRDDWQHKMYSQHIGFESLA</sequence>
<feature type="transmembrane region" description="Helical" evidence="1">
    <location>
        <begin position="6"/>
        <end position="25"/>
    </location>
</feature>
<name>A0AAN7V8K1_9COLE</name>
<proteinExistence type="predicted"/>
<accession>A0AAN7V8K1</accession>
<comment type="caution">
    <text evidence="2">The sequence shown here is derived from an EMBL/GenBank/DDBJ whole genome shotgun (WGS) entry which is preliminary data.</text>
</comment>
<reference evidence="2 3" key="1">
    <citation type="journal article" date="2024" name="Insects">
        <title>An Improved Chromosome-Level Genome Assembly of the Firefly Pyrocoelia pectoralis.</title>
        <authorList>
            <person name="Fu X."/>
            <person name="Meyer-Rochow V.B."/>
            <person name="Ballantyne L."/>
            <person name="Zhu X."/>
        </authorList>
    </citation>
    <scope>NUCLEOTIDE SEQUENCE [LARGE SCALE GENOMIC DNA]</scope>
    <source>
        <strain evidence="2">XCY_ONT2</strain>
    </source>
</reference>
<dbReference type="AlphaFoldDB" id="A0AAN7V8K1"/>
<evidence type="ECO:0000313" key="3">
    <source>
        <dbReference type="Proteomes" id="UP001329430"/>
    </source>
</evidence>